<reference evidence="9" key="1">
    <citation type="submission" date="2022-10" db="EMBL/GenBank/DDBJ databases">
        <title>The complete genomes of actinobacterial strains from the NBC collection.</title>
        <authorList>
            <person name="Joergensen T.S."/>
            <person name="Alvarez Arevalo M."/>
            <person name="Sterndorff E.B."/>
            <person name="Faurdal D."/>
            <person name="Vuksanovic O."/>
            <person name="Mourched A.-S."/>
            <person name="Charusanti P."/>
            <person name="Shaw S."/>
            <person name="Blin K."/>
            <person name="Weber T."/>
        </authorList>
    </citation>
    <scope>NUCLEOTIDE SEQUENCE</scope>
    <source>
        <strain evidence="9">NBC_01482</strain>
    </source>
</reference>
<dbReference type="Proteomes" id="UP001432062">
    <property type="component" value="Chromosome"/>
</dbReference>
<dbReference type="SUPFAM" id="SSF49879">
    <property type="entry name" value="SMAD/FHA domain"/>
    <property type="match status" value="1"/>
</dbReference>
<keyword evidence="10" id="KW-1185">Reference proteome</keyword>
<dbReference type="SMART" id="SM01043">
    <property type="entry name" value="BTAD"/>
    <property type="match status" value="1"/>
</dbReference>
<dbReference type="Pfam" id="PF00486">
    <property type="entry name" value="Trans_reg_C"/>
    <property type="match status" value="1"/>
</dbReference>
<dbReference type="InterPro" id="IPR051677">
    <property type="entry name" value="AfsR-DnrI-RedD_regulator"/>
</dbReference>
<evidence type="ECO:0000256" key="5">
    <source>
        <dbReference type="ARBA" id="ARBA00023163"/>
    </source>
</evidence>
<dbReference type="InterPro" id="IPR016032">
    <property type="entry name" value="Sig_transdc_resp-reg_C-effctor"/>
</dbReference>
<sequence length="374" mass="40217">MSDMRAEFGVLGPVQLTIDEVAQPLGGVKQRAVLAYLVVNANRPVSTEALAQAVWEENPPPDIRISLHTIVSNLRKPLRDAGLDARTILSRAGTGYRITVPADSCDVQRFRRRKESGLRAMAAGRFSVASEVLSSALGQWRGTALADLQGLGFADAFATALDDERIGVIEARAQAEIAQGRADGVITELAELADRYPLREPLWEQLITALYVSGRQSDALEALRRLRVTLVDELGIDPVASIRELEGKMLRQEPLTPPADAVASALRVTTVVDLIAPGSQAYLRDSTGQTFPITGPFTRIGRLPDNDIVLDDGKVSRHHAVIVSNGVTCVLKDLLSSNGVFVGGVRVIDGAALTDGVTIRIGDTEFTFGVMPHN</sequence>
<evidence type="ECO:0000313" key="10">
    <source>
        <dbReference type="Proteomes" id="UP001432062"/>
    </source>
</evidence>
<dbReference type="RefSeq" id="WP_327099287.1">
    <property type="nucleotide sequence ID" value="NZ_CP109149.1"/>
</dbReference>
<dbReference type="InterPro" id="IPR011990">
    <property type="entry name" value="TPR-like_helical_dom_sf"/>
</dbReference>
<dbReference type="PANTHER" id="PTHR35807">
    <property type="entry name" value="TRANSCRIPTIONAL REGULATOR REDD-RELATED"/>
    <property type="match status" value="1"/>
</dbReference>
<accession>A0ABZ1YVW9</accession>
<keyword evidence="2" id="KW-0597">Phosphoprotein</keyword>
<dbReference type="InterPro" id="IPR036388">
    <property type="entry name" value="WH-like_DNA-bd_sf"/>
</dbReference>
<dbReference type="InterPro" id="IPR001867">
    <property type="entry name" value="OmpR/PhoB-type_DNA-bd"/>
</dbReference>
<protein>
    <submittedName>
        <fullName evidence="9">FHA domain-containing protein</fullName>
    </submittedName>
</protein>
<dbReference type="SMART" id="SM00862">
    <property type="entry name" value="Trans_reg_C"/>
    <property type="match status" value="1"/>
</dbReference>
<dbReference type="Gene3D" id="1.10.10.10">
    <property type="entry name" value="Winged helix-like DNA-binding domain superfamily/Winged helix DNA-binding domain"/>
    <property type="match status" value="1"/>
</dbReference>
<dbReference type="InterPro" id="IPR008984">
    <property type="entry name" value="SMAD_FHA_dom_sf"/>
</dbReference>
<dbReference type="EMBL" id="CP109441">
    <property type="protein sequence ID" value="WUV46027.1"/>
    <property type="molecule type" value="Genomic_DNA"/>
</dbReference>
<dbReference type="CDD" id="cd00060">
    <property type="entry name" value="FHA"/>
    <property type="match status" value="1"/>
</dbReference>
<evidence type="ECO:0000256" key="4">
    <source>
        <dbReference type="ARBA" id="ARBA00023125"/>
    </source>
</evidence>
<dbReference type="Gene3D" id="2.60.200.20">
    <property type="match status" value="1"/>
</dbReference>
<dbReference type="Pfam" id="PF03704">
    <property type="entry name" value="BTAD"/>
    <property type="match status" value="1"/>
</dbReference>
<dbReference type="SMART" id="SM00240">
    <property type="entry name" value="FHA"/>
    <property type="match status" value="1"/>
</dbReference>
<dbReference type="Pfam" id="PF00498">
    <property type="entry name" value="FHA"/>
    <property type="match status" value="1"/>
</dbReference>
<evidence type="ECO:0000256" key="3">
    <source>
        <dbReference type="ARBA" id="ARBA00023015"/>
    </source>
</evidence>
<feature type="domain" description="FHA" evidence="7">
    <location>
        <begin position="298"/>
        <end position="347"/>
    </location>
</feature>
<dbReference type="SUPFAM" id="SSF46894">
    <property type="entry name" value="C-terminal effector domain of the bipartite response regulators"/>
    <property type="match status" value="1"/>
</dbReference>
<dbReference type="Gene3D" id="1.25.40.10">
    <property type="entry name" value="Tetratricopeptide repeat domain"/>
    <property type="match status" value="1"/>
</dbReference>
<proteinExistence type="inferred from homology"/>
<dbReference type="PROSITE" id="PS50006">
    <property type="entry name" value="FHA_DOMAIN"/>
    <property type="match status" value="1"/>
</dbReference>
<dbReference type="CDD" id="cd15831">
    <property type="entry name" value="BTAD"/>
    <property type="match status" value="1"/>
</dbReference>
<dbReference type="PANTHER" id="PTHR35807:SF1">
    <property type="entry name" value="TRANSCRIPTIONAL REGULATOR REDD"/>
    <property type="match status" value="1"/>
</dbReference>
<dbReference type="InterPro" id="IPR000253">
    <property type="entry name" value="FHA_dom"/>
</dbReference>
<feature type="DNA-binding region" description="OmpR/PhoB-type" evidence="6">
    <location>
        <begin position="1"/>
        <end position="100"/>
    </location>
</feature>
<evidence type="ECO:0000259" key="8">
    <source>
        <dbReference type="PROSITE" id="PS51755"/>
    </source>
</evidence>
<organism evidence="9 10">
    <name type="scientific">Nocardia vinacea</name>
    <dbReference type="NCBI Taxonomy" id="96468"/>
    <lineage>
        <taxon>Bacteria</taxon>
        <taxon>Bacillati</taxon>
        <taxon>Actinomycetota</taxon>
        <taxon>Actinomycetes</taxon>
        <taxon>Mycobacteriales</taxon>
        <taxon>Nocardiaceae</taxon>
        <taxon>Nocardia</taxon>
    </lineage>
</organism>
<keyword evidence="4 6" id="KW-0238">DNA-binding</keyword>
<keyword evidence="3" id="KW-0805">Transcription regulation</keyword>
<evidence type="ECO:0000256" key="2">
    <source>
        <dbReference type="ARBA" id="ARBA00022553"/>
    </source>
</evidence>
<dbReference type="SUPFAM" id="SSF48452">
    <property type="entry name" value="TPR-like"/>
    <property type="match status" value="1"/>
</dbReference>
<evidence type="ECO:0000313" key="9">
    <source>
        <dbReference type="EMBL" id="WUV46027.1"/>
    </source>
</evidence>
<feature type="domain" description="OmpR/PhoB-type" evidence="8">
    <location>
        <begin position="1"/>
        <end position="100"/>
    </location>
</feature>
<keyword evidence="5" id="KW-0804">Transcription</keyword>
<evidence type="ECO:0000256" key="6">
    <source>
        <dbReference type="PROSITE-ProRule" id="PRU01091"/>
    </source>
</evidence>
<evidence type="ECO:0000259" key="7">
    <source>
        <dbReference type="PROSITE" id="PS50006"/>
    </source>
</evidence>
<name>A0ABZ1YVW9_9NOCA</name>
<dbReference type="PROSITE" id="PS51755">
    <property type="entry name" value="OMPR_PHOB"/>
    <property type="match status" value="1"/>
</dbReference>
<dbReference type="InterPro" id="IPR005158">
    <property type="entry name" value="BTAD"/>
</dbReference>
<comment type="similarity">
    <text evidence="1">Belongs to the AfsR/DnrI/RedD regulatory family.</text>
</comment>
<evidence type="ECO:0000256" key="1">
    <source>
        <dbReference type="ARBA" id="ARBA00005820"/>
    </source>
</evidence>
<gene>
    <name evidence="9" type="ORF">OG563_44330</name>
</gene>